<dbReference type="InterPro" id="IPR017871">
    <property type="entry name" value="ABC_transporter-like_CS"/>
</dbReference>
<dbReference type="Proteomes" id="UP000322139">
    <property type="component" value="Unassembled WGS sequence"/>
</dbReference>
<evidence type="ECO:0000256" key="2">
    <source>
        <dbReference type="ARBA" id="ARBA00022840"/>
    </source>
</evidence>
<evidence type="ECO:0000256" key="1">
    <source>
        <dbReference type="ARBA" id="ARBA00022741"/>
    </source>
</evidence>
<sequence length="627" mass="71216">MIACSGNDIAKMYAGTIIFEEVAFEIHEGDRVGLVGRNGSGKTTLFKLLSGIETPDKGQVHWKKGTRIGYLSQIPEYHEHFSGRDVLLQAFKELTAMERKMKECEQAMAEEKDAGILERYIAEYGVLQEQFAHGGGYEMEAGLARVASGLKIEDLLNKSFSSLSGGEKTKVSLGFTLLQNPDFLLLDEPTNHLDIDAVEWLGLFLKEYAGTVIVVSHDRYFLDEIANRIFDLEDGELTPYQTGYSGFVKEKEERLLREFQQYEEQQKKIKKMKEAIKRLREWANQANPPNEGLHKRARSMERALERMEKLDRPILNRKKMNMELDSAQRSGKDVVVVKGASKHFGSQTLFEDADLHIQFQERTAIVGSNGSGKSTLLKMILGEVPADAGEVRIGSNVKIGYLSQHIQPGSEDETVLEAFRNEVSVAEGEARNILAGFLFYGHAVFRRVSKLSGGEKMRLRLAQLMYQDINFLILDEPTNHLDIESREVLEEALQDYKGTILAVSHDRYFLNKLFTRIGWIENRQLLTFAGSYDWAKGKRAEKKQAAATEEKPAKKKPAVRREDQKVSSVNPEQTEKDIMLIEAEISALDSRLGAEKDLSALQNMFREKEELEQRREELYRKLEECLS</sequence>
<evidence type="ECO:0000313" key="6">
    <source>
        <dbReference type="EMBL" id="TYS51021.1"/>
    </source>
</evidence>
<dbReference type="SMART" id="SM00382">
    <property type="entry name" value="AAA"/>
    <property type="match status" value="2"/>
</dbReference>
<keyword evidence="2" id="KW-0067">ATP-binding</keyword>
<dbReference type="NCBIfam" id="NF000355">
    <property type="entry name" value="ribo_prot_ABC_F"/>
    <property type="match status" value="1"/>
</dbReference>
<feature type="coiled-coil region" evidence="3">
    <location>
        <begin position="594"/>
        <end position="621"/>
    </location>
</feature>
<gene>
    <name evidence="6" type="primary">abc-f</name>
    <name evidence="6" type="ORF">FZD51_02960</name>
</gene>
<evidence type="ECO:0000256" key="3">
    <source>
        <dbReference type="SAM" id="Coils"/>
    </source>
</evidence>
<dbReference type="PANTHER" id="PTHR42855:SF2">
    <property type="entry name" value="DRUG RESISTANCE ABC TRANSPORTER,ATP-BINDING PROTEIN"/>
    <property type="match status" value="1"/>
</dbReference>
<dbReference type="Pfam" id="PF12848">
    <property type="entry name" value="ABC_tran_Xtn"/>
    <property type="match status" value="1"/>
</dbReference>
<dbReference type="CDD" id="cd03221">
    <property type="entry name" value="ABCF_EF-3"/>
    <property type="match status" value="2"/>
</dbReference>
<dbReference type="GO" id="GO:0016887">
    <property type="term" value="F:ATP hydrolysis activity"/>
    <property type="evidence" value="ECO:0007669"/>
    <property type="project" value="InterPro"/>
</dbReference>
<dbReference type="SUPFAM" id="SSF52540">
    <property type="entry name" value="P-loop containing nucleoside triphosphate hydrolases"/>
    <property type="match status" value="2"/>
</dbReference>
<keyword evidence="3" id="KW-0175">Coiled coil</keyword>
<feature type="coiled-coil region" evidence="3">
    <location>
        <begin position="87"/>
        <end position="114"/>
    </location>
</feature>
<evidence type="ECO:0000256" key="4">
    <source>
        <dbReference type="SAM" id="MobiDB-lite"/>
    </source>
</evidence>
<dbReference type="GO" id="GO:0005524">
    <property type="term" value="F:ATP binding"/>
    <property type="evidence" value="ECO:0007669"/>
    <property type="project" value="UniProtKB-KW"/>
</dbReference>
<name>A0A5D4RKX8_9BACI</name>
<dbReference type="Pfam" id="PF00005">
    <property type="entry name" value="ABC_tran"/>
    <property type="match status" value="2"/>
</dbReference>
<dbReference type="InterPro" id="IPR027417">
    <property type="entry name" value="P-loop_NTPase"/>
</dbReference>
<keyword evidence="1" id="KW-0547">Nucleotide-binding</keyword>
<dbReference type="PANTHER" id="PTHR42855">
    <property type="entry name" value="ABC TRANSPORTER ATP-BINDING SUBUNIT"/>
    <property type="match status" value="1"/>
</dbReference>
<dbReference type="InterPro" id="IPR003593">
    <property type="entry name" value="AAA+_ATPase"/>
</dbReference>
<proteinExistence type="predicted"/>
<reference evidence="6 7" key="1">
    <citation type="submission" date="2019-08" db="EMBL/GenBank/DDBJ databases">
        <title>Bacillus genomes from the desert of Cuatro Cienegas, Coahuila.</title>
        <authorList>
            <person name="Olmedo-Alvarez G."/>
        </authorList>
    </citation>
    <scope>NUCLEOTIDE SEQUENCE [LARGE SCALE GENOMIC DNA]</scope>
    <source>
        <strain evidence="6 7">CH446_14T</strain>
    </source>
</reference>
<organism evidence="6 7">
    <name type="scientific">Bacillus infantis</name>
    <dbReference type="NCBI Taxonomy" id="324767"/>
    <lineage>
        <taxon>Bacteria</taxon>
        <taxon>Bacillati</taxon>
        <taxon>Bacillota</taxon>
        <taxon>Bacilli</taxon>
        <taxon>Bacillales</taxon>
        <taxon>Bacillaceae</taxon>
        <taxon>Bacillus</taxon>
    </lineage>
</organism>
<feature type="domain" description="ABC transporter" evidence="5">
    <location>
        <begin position="335"/>
        <end position="547"/>
    </location>
</feature>
<dbReference type="FunFam" id="3.40.50.300:FF:000011">
    <property type="entry name" value="Putative ABC transporter ATP-binding component"/>
    <property type="match status" value="1"/>
</dbReference>
<dbReference type="RefSeq" id="WP_148973410.1">
    <property type="nucleotide sequence ID" value="NZ_VTER01000002.1"/>
</dbReference>
<dbReference type="FunFam" id="3.40.50.300:FF:001807">
    <property type="entry name" value="ABC transporter ATP-binding protein"/>
    <property type="match status" value="1"/>
</dbReference>
<dbReference type="Gene3D" id="3.40.50.300">
    <property type="entry name" value="P-loop containing nucleotide triphosphate hydrolases"/>
    <property type="match status" value="2"/>
</dbReference>
<dbReference type="InterPro" id="IPR003439">
    <property type="entry name" value="ABC_transporter-like_ATP-bd"/>
</dbReference>
<accession>A0A5D4RKX8</accession>
<comment type="caution">
    <text evidence="6">The sequence shown here is derived from an EMBL/GenBank/DDBJ whole genome shotgun (WGS) entry which is preliminary data.</text>
</comment>
<dbReference type="PROSITE" id="PS50893">
    <property type="entry name" value="ABC_TRANSPORTER_2"/>
    <property type="match status" value="2"/>
</dbReference>
<dbReference type="AlphaFoldDB" id="A0A5D4RKX8"/>
<evidence type="ECO:0000313" key="7">
    <source>
        <dbReference type="Proteomes" id="UP000322139"/>
    </source>
</evidence>
<dbReference type="PROSITE" id="PS00211">
    <property type="entry name" value="ABC_TRANSPORTER_1"/>
    <property type="match status" value="1"/>
</dbReference>
<evidence type="ECO:0000259" key="5">
    <source>
        <dbReference type="PROSITE" id="PS50893"/>
    </source>
</evidence>
<dbReference type="EMBL" id="VTER01000002">
    <property type="protein sequence ID" value="TYS51021.1"/>
    <property type="molecule type" value="Genomic_DNA"/>
</dbReference>
<protein>
    <submittedName>
        <fullName evidence="6">ABC-F type ribosomal protection protein</fullName>
    </submittedName>
</protein>
<feature type="coiled-coil region" evidence="3">
    <location>
        <begin position="248"/>
        <end position="310"/>
    </location>
</feature>
<dbReference type="InterPro" id="IPR051309">
    <property type="entry name" value="ABCF_ATPase"/>
</dbReference>
<feature type="region of interest" description="Disordered" evidence="4">
    <location>
        <begin position="543"/>
        <end position="573"/>
    </location>
</feature>
<feature type="domain" description="ABC transporter" evidence="5">
    <location>
        <begin position="4"/>
        <end position="259"/>
    </location>
</feature>
<feature type="compositionally biased region" description="Basic and acidic residues" evidence="4">
    <location>
        <begin position="543"/>
        <end position="552"/>
    </location>
</feature>
<dbReference type="InterPro" id="IPR032781">
    <property type="entry name" value="ABC_tran_Xtn"/>
</dbReference>